<dbReference type="Proteomes" id="UP000636661">
    <property type="component" value="Unassembled WGS sequence"/>
</dbReference>
<proteinExistence type="predicted"/>
<accession>A0A918I0A2</accession>
<organism evidence="2 3">
    <name type="scientific">Streptomyces lavendofoliae</name>
    <dbReference type="NCBI Taxonomy" id="67314"/>
    <lineage>
        <taxon>Bacteria</taxon>
        <taxon>Bacillati</taxon>
        <taxon>Actinomycetota</taxon>
        <taxon>Actinomycetes</taxon>
        <taxon>Kitasatosporales</taxon>
        <taxon>Streptomycetaceae</taxon>
        <taxon>Streptomyces</taxon>
    </lineage>
</organism>
<reference evidence="2" key="2">
    <citation type="submission" date="2020-09" db="EMBL/GenBank/DDBJ databases">
        <authorList>
            <person name="Sun Q."/>
            <person name="Ohkuma M."/>
        </authorList>
    </citation>
    <scope>NUCLEOTIDE SEQUENCE</scope>
    <source>
        <strain evidence="2">JCM 4391</strain>
    </source>
</reference>
<feature type="region of interest" description="Disordered" evidence="1">
    <location>
        <begin position="36"/>
        <end position="57"/>
    </location>
</feature>
<protein>
    <submittedName>
        <fullName evidence="2">Uncharacterized protein</fullName>
    </submittedName>
</protein>
<gene>
    <name evidence="2" type="ORF">GCM10010274_33440</name>
</gene>
<evidence type="ECO:0000313" key="2">
    <source>
        <dbReference type="EMBL" id="GGU43001.1"/>
    </source>
</evidence>
<sequence length="57" mass="6060">MRLCPVNLAVPAGLFTDLWTTAGRRVSGVCRAAMSVPDKDTAPTTPERSMPATPHHA</sequence>
<evidence type="ECO:0000256" key="1">
    <source>
        <dbReference type="SAM" id="MobiDB-lite"/>
    </source>
</evidence>
<dbReference type="AlphaFoldDB" id="A0A918I0A2"/>
<reference evidence="2" key="1">
    <citation type="journal article" date="2014" name="Int. J. Syst. Evol. Microbiol.">
        <title>Complete genome sequence of Corynebacterium casei LMG S-19264T (=DSM 44701T), isolated from a smear-ripened cheese.</title>
        <authorList>
            <consortium name="US DOE Joint Genome Institute (JGI-PGF)"/>
            <person name="Walter F."/>
            <person name="Albersmeier A."/>
            <person name="Kalinowski J."/>
            <person name="Ruckert C."/>
        </authorList>
    </citation>
    <scope>NUCLEOTIDE SEQUENCE</scope>
    <source>
        <strain evidence="2">JCM 4391</strain>
    </source>
</reference>
<keyword evidence="3" id="KW-1185">Reference proteome</keyword>
<name>A0A918I0A2_9ACTN</name>
<evidence type="ECO:0000313" key="3">
    <source>
        <dbReference type="Proteomes" id="UP000636661"/>
    </source>
</evidence>
<comment type="caution">
    <text evidence="2">The sequence shown here is derived from an EMBL/GenBank/DDBJ whole genome shotgun (WGS) entry which is preliminary data.</text>
</comment>
<dbReference type="EMBL" id="BMTP01000008">
    <property type="protein sequence ID" value="GGU43001.1"/>
    <property type="molecule type" value="Genomic_DNA"/>
</dbReference>